<evidence type="ECO:0000259" key="3">
    <source>
        <dbReference type="PROSITE" id="PS51425"/>
    </source>
</evidence>
<name>A0A7I8VIX9_9ANNE</name>
<dbReference type="OrthoDB" id="498590at2759"/>
<feature type="compositionally biased region" description="Acidic residues" evidence="2">
    <location>
        <begin position="28"/>
        <end position="37"/>
    </location>
</feature>
<dbReference type="InterPro" id="IPR011989">
    <property type="entry name" value="ARM-like"/>
</dbReference>
<dbReference type="InterPro" id="IPR039662">
    <property type="entry name" value="Cohesin_Scc3/SA"/>
</dbReference>
<dbReference type="PANTHER" id="PTHR11199">
    <property type="entry name" value="STROMAL ANTIGEN"/>
    <property type="match status" value="1"/>
</dbReference>
<dbReference type="InterPro" id="IPR013721">
    <property type="entry name" value="STAG"/>
</dbReference>
<comment type="caution">
    <text evidence="4">The sequence shown here is derived from an EMBL/GenBank/DDBJ whole genome shotgun (WGS) entry which is preliminary data.</text>
</comment>
<dbReference type="PROSITE" id="PS51425">
    <property type="entry name" value="SCD"/>
    <property type="match status" value="1"/>
</dbReference>
<keyword evidence="5" id="KW-1185">Reference proteome</keyword>
<evidence type="ECO:0000313" key="5">
    <source>
        <dbReference type="Proteomes" id="UP000549394"/>
    </source>
</evidence>
<dbReference type="Pfam" id="PF21581">
    <property type="entry name" value="SCD"/>
    <property type="match status" value="1"/>
</dbReference>
<dbReference type="PANTHER" id="PTHR11199:SF0">
    <property type="entry name" value="LD34181P-RELATED"/>
    <property type="match status" value="1"/>
</dbReference>
<dbReference type="SUPFAM" id="SSF48371">
    <property type="entry name" value="ARM repeat"/>
    <property type="match status" value="1"/>
</dbReference>
<evidence type="ECO:0000313" key="4">
    <source>
        <dbReference type="EMBL" id="CAD5116233.1"/>
    </source>
</evidence>
<gene>
    <name evidence="4" type="ORF">DGYR_LOCUS4875</name>
</gene>
<dbReference type="InterPro" id="IPR016024">
    <property type="entry name" value="ARM-type_fold"/>
</dbReference>
<dbReference type="InterPro" id="IPR020839">
    <property type="entry name" value="SCD"/>
</dbReference>
<protein>
    <submittedName>
        <fullName evidence="4">DgyrCDS5144</fullName>
    </submittedName>
</protein>
<dbReference type="Gene3D" id="1.25.10.10">
    <property type="entry name" value="Leucine-rich Repeat Variant"/>
    <property type="match status" value="1"/>
</dbReference>
<dbReference type="Proteomes" id="UP000549394">
    <property type="component" value="Unassembled WGS sequence"/>
</dbReference>
<sequence length="1096" mass="125332">MPRPKRATAGVSKRHPDEETLDGSEYSIVDEESEDEYDARPTKRPKTQSTIKKPRKTPQQTVSHTPRGRKPQMSQPITPQQPISELFELVKDGRAAINNIVDEWMATYEEDSDEGLVQIIQFFVSCAGCSGRITKYSLQNLTHQDIIRQMTEEFDEDSSAYPLIQPGPTWKRFKTHLCDFVQSLVKQSQHTILYDQKLMDNVISMLTGLTDSQVRAFRHTSTLIAMKFMTALVDVALALSVSADHTQRQYDAEKNKNESRQSKERLDMLLDKKREISDNQEIIHSMLNYIFKGVFVHRYRDSQPDIRSICLTEIGVWMRKHPNMFLDDSYLKYVGWSLYDKVGSVRLCCIKALQSIYEDVDSAIKLELFTNRFKDRLVEMTLDKEYEVSVAAVQLVTSIARNLPPNEESGEHVLSDKDCENVYELVYSAHRGHAAAAGAFLNLRLLRGEQEADYEQLVSGSGKTRSKNTPMMRDLVQFFLESELHEHATYLVDSLYDCCTMLRDYACMTDLLLEESGPNEEPLDDRQENALVEIMTCAMHQATTGEYPVGRGGPAPRKLSMKEAKQVAEEKARVTEHFITALPLLLAKYSNDADKLQNLLMFVWHFEFDMYTSGRHEQELDDLLSQLANIVQMHTDDEVLQRASKVLSFLVDDDYAIARRCQVALSTLVDALVDNFARSYSNYFDSQRETSRRRRQVDEDSSLAYNLAASMKRLHALWRYHDLNSWPLWQSNIDIVKVALRPGSSQVPDEIVVRSLYSSHLALVHHLVKWEHSSVQNAECVESIKMARDKQETFLGYATMLLDHMQERVQEDAFLILADSLMYYSSVLKNKAALAPLFYEADRELIDKMIQFLQTRVFILDEEAVQDDEAENLKIEELHKRRKFLSCFCKLIVYNCIPVKDGAIVFQNYIKFYNDYGDIIKATLAKAREINKVLTARTLAISLSNLFKELQSEQGSNSVKKTSDGFQAIKELARRFALSFGLDNIKNRFAVSALHQEGINFALNVPPGHPPGSVPPNLAFLETLTDFSGKLVKQDKRAVVDYLDRQVDAVGGAQKRTESWSPVLTYRNSLVQGEHDLLMQRPQTHAHSAMRGRQVL</sequence>
<dbReference type="Pfam" id="PF08514">
    <property type="entry name" value="STAG"/>
    <property type="match status" value="1"/>
</dbReference>
<feature type="region of interest" description="Disordered" evidence="2">
    <location>
        <begin position="1"/>
        <end position="81"/>
    </location>
</feature>
<accession>A0A7I8VIX9</accession>
<proteinExistence type="inferred from homology"/>
<dbReference type="EMBL" id="CAJFCJ010000006">
    <property type="protein sequence ID" value="CAD5116233.1"/>
    <property type="molecule type" value="Genomic_DNA"/>
</dbReference>
<dbReference type="GO" id="GO:0000785">
    <property type="term" value="C:chromatin"/>
    <property type="evidence" value="ECO:0007669"/>
    <property type="project" value="TreeGrafter"/>
</dbReference>
<dbReference type="GO" id="GO:0008278">
    <property type="term" value="C:cohesin complex"/>
    <property type="evidence" value="ECO:0007669"/>
    <property type="project" value="TreeGrafter"/>
</dbReference>
<feature type="domain" description="SCD" evidence="3">
    <location>
        <begin position="295"/>
        <end position="380"/>
    </location>
</feature>
<comment type="similarity">
    <text evidence="1">Belongs to the SCC3 family.</text>
</comment>
<dbReference type="Pfam" id="PF24571">
    <property type="entry name" value="HEAT_SCC3-SA"/>
    <property type="match status" value="1"/>
</dbReference>
<reference evidence="4 5" key="1">
    <citation type="submission" date="2020-08" db="EMBL/GenBank/DDBJ databases">
        <authorList>
            <person name="Hejnol A."/>
        </authorList>
    </citation>
    <scope>NUCLEOTIDE SEQUENCE [LARGE SCALE GENOMIC DNA]</scope>
</reference>
<evidence type="ECO:0000256" key="1">
    <source>
        <dbReference type="ARBA" id="ARBA00005486"/>
    </source>
</evidence>
<dbReference type="GO" id="GO:0005634">
    <property type="term" value="C:nucleus"/>
    <property type="evidence" value="ECO:0007669"/>
    <property type="project" value="TreeGrafter"/>
</dbReference>
<dbReference type="GO" id="GO:0003682">
    <property type="term" value="F:chromatin binding"/>
    <property type="evidence" value="ECO:0007669"/>
    <property type="project" value="TreeGrafter"/>
</dbReference>
<dbReference type="GO" id="GO:0007062">
    <property type="term" value="P:sister chromatid cohesion"/>
    <property type="evidence" value="ECO:0007669"/>
    <property type="project" value="UniProtKB-ARBA"/>
</dbReference>
<feature type="compositionally biased region" description="Basic residues" evidence="2">
    <location>
        <begin position="42"/>
        <end position="56"/>
    </location>
</feature>
<dbReference type="AlphaFoldDB" id="A0A7I8VIX9"/>
<evidence type="ECO:0000256" key="2">
    <source>
        <dbReference type="SAM" id="MobiDB-lite"/>
    </source>
</evidence>
<feature type="compositionally biased region" description="Polar residues" evidence="2">
    <location>
        <begin position="72"/>
        <end position="81"/>
    </location>
</feature>
<dbReference type="InterPro" id="IPR056396">
    <property type="entry name" value="HEAT_SCC3-SA"/>
</dbReference>
<organism evidence="4 5">
    <name type="scientific">Dimorphilus gyrociliatus</name>
    <dbReference type="NCBI Taxonomy" id="2664684"/>
    <lineage>
        <taxon>Eukaryota</taxon>
        <taxon>Metazoa</taxon>
        <taxon>Spiralia</taxon>
        <taxon>Lophotrochozoa</taxon>
        <taxon>Annelida</taxon>
        <taxon>Polychaeta</taxon>
        <taxon>Polychaeta incertae sedis</taxon>
        <taxon>Dinophilidae</taxon>
        <taxon>Dimorphilus</taxon>
    </lineage>
</organism>